<evidence type="ECO:0000259" key="14">
    <source>
        <dbReference type="Pfam" id="PF00583"/>
    </source>
</evidence>
<organism evidence="15 16">
    <name type="scientific">Megalurothrips usitatus</name>
    <name type="common">bean blossom thrips</name>
    <dbReference type="NCBI Taxonomy" id="439358"/>
    <lineage>
        <taxon>Eukaryota</taxon>
        <taxon>Metazoa</taxon>
        <taxon>Ecdysozoa</taxon>
        <taxon>Arthropoda</taxon>
        <taxon>Hexapoda</taxon>
        <taxon>Insecta</taxon>
        <taxon>Pterygota</taxon>
        <taxon>Neoptera</taxon>
        <taxon>Paraneoptera</taxon>
        <taxon>Thysanoptera</taxon>
        <taxon>Terebrantia</taxon>
        <taxon>Thripoidea</taxon>
        <taxon>Thripidae</taxon>
        <taxon>Megalurothrips</taxon>
    </lineage>
</organism>
<dbReference type="PANTHER" id="PTHR20905">
    <property type="entry name" value="N-ACETYLTRANSFERASE-RELATED"/>
    <property type="match status" value="1"/>
</dbReference>
<comment type="catalytic activity">
    <reaction evidence="9">
        <text>dopamine + acetyl-CoA = N-acetyldopamine + CoA + H(+)</text>
        <dbReference type="Rhea" id="RHEA:51388"/>
        <dbReference type="ChEBI" id="CHEBI:15378"/>
        <dbReference type="ChEBI" id="CHEBI:57287"/>
        <dbReference type="ChEBI" id="CHEBI:57288"/>
        <dbReference type="ChEBI" id="CHEBI:59905"/>
        <dbReference type="ChEBI" id="CHEBI:125678"/>
    </reaction>
    <physiologicalReaction direction="left-to-right" evidence="9">
        <dbReference type="Rhea" id="RHEA:51389"/>
    </physiologicalReaction>
</comment>
<dbReference type="EC" id="2.3.1.87" evidence="5"/>
<dbReference type="CDD" id="cd04301">
    <property type="entry name" value="NAT_SF"/>
    <property type="match status" value="1"/>
</dbReference>
<evidence type="ECO:0000256" key="1">
    <source>
        <dbReference type="ARBA" id="ARBA00022679"/>
    </source>
</evidence>
<feature type="domain" description="N-acetyltransferase" evidence="14">
    <location>
        <begin position="118"/>
        <end position="177"/>
    </location>
</feature>
<evidence type="ECO:0000256" key="5">
    <source>
        <dbReference type="ARBA" id="ARBA00039114"/>
    </source>
</evidence>
<evidence type="ECO:0000256" key="4">
    <source>
        <dbReference type="ARBA" id="ARBA00038182"/>
    </source>
</evidence>
<dbReference type="PANTHER" id="PTHR20905:SF1">
    <property type="entry name" value="AT07410P-RELATED"/>
    <property type="match status" value="1"/>
</dbReference>
<dbReference type="FunFam" id="3.40.630.30:FF:000046">
    <property type="entry name" value="Dopamine N-acetyltransferase"/>
    <property type="match status" value="1"/>
</dbReference>
<reference evidence="15" key="1">
    <citation type="submission" date="2022-12" db="EMBL/GenBank/DDBJ databases">
        <title>Chromosome-level genome assembly of the bean flower thrips Megalurothrips usitatus.</title>
        <authorList>
            <person name="Ma L."/>
            <person name="Liu Q."/>
            <person name="Li H."/>
            <person name="Cai W."/>
        </authorList>
    </citation>
    <scope>NUCLEOTIDE SEQUENCE</scope>
    <source>
        <strain evidence="15">Cailab_2022a</strain>
    </source>
</reference>
<keyword evidence="2" id="KW-0012">Acyltransferase</keyword>
<dbReference type="EMBL" id="JAPTSV010000012">
    <property type="protein sequence ID" value="KAJ1521872.1"/>
    <property type="molecule type" value="Genomic_DNA"/>
</dbReference>
<evidence type="ECO:0000256" key="11">
    <source>
        <dbReference type="ARBA" id="ARBA00052178"/>
    </source>
</evidence>
<accession>A0AAV7XBY7</accession>
<proteinExistence type="inferred from homology"/>
<evidence type="ECO:0000256" key="13">
    <source>
        <dbReference type="ARBA" id="ARBA00052491"/>
    </source>
</evidence>
<dbReference type="InterPro" id="IPR016181">
    <property type="entry name" value="Acyl_CoA_acyltransferase"/>
</dbReference>
<dbReference type="InterPro" id="IPR000182">
    <property type="entry name" value="GNAT_dom"/>
</dbReference>
<comment type="similarity">
    <text evidence="4">Belongs to the acetyltransferase family. AANAT subfamily.</text>
</comment>
<evidence type="ECO:0000256" key="6">
    <source>
        <dbReference type="ARBA" id="ARBA00050189"/>
    </source>
</evidence>
<comment type="pathway">
    <text evidence="3">Aromatic compound metabolism; melatonin biosynthesis; melatonin from serotonin: step 1/2.</text>
</comment>
<comment type="catalytic activity">
    <reaction evidence="6">
        <text>dopamine + (9Z)-octadecenoyl-CoA = N-(9Z-octadecanoyl)-dopamine + CoA + H(+)</text>
        <dbReference type="Rhea" id="RHEA:51380"/>
        <dbReference type="ChEBI" id="CHEBI:15378"/>
        <dbReference type="ChEBI" id="CHEBI:31883"/>
        <dbReference type="ChEBI" id="CHEBI:57287"/>
        <dbReference type="ChEBI" id="CHEBI:57387"/>
        <dbReference type="ChEBI" id="CHEBI:59905"/>
    </reaction>
    <physiologicalReaction direction="left-to-right" evidence="6">
        <dbReference type="Rhea" id="RHEA:51381"/>
    </physiologicalReaction>
</comment>
<evidence type="ECO:0000256" key="9">
    <source>
        <dbReference type="ARBA" id="ARBA00051711"/>
    </source>
</evidence>
<dbReference type="SUPFAM" id="SSF55729">
    <property type="entry name" value="Acyl-CoA N-acyltransferases (Nat)"/>
    <property type="match status" value="1"/>
</dbReference>
<evidence type="ECO:0000256" key="3">
    <source>
        <dbReference type="ARBA" id="ARBA00037926"/>
    </source>
</evidence>
<dbReference type="Proteomes" id="UP001075354">
    <property type="component" value="Chromosome 12"/>
</dbReference>
<comment type="catalytic activity">
    <reaction evidence="11">
        <text>serotonin + hexadecanoyl-CoA = N-hexadecanoyl-serotonin + CoA + H(+)</text>
        <dbReference type="Rhea" id="RHEA:51384"/>
        <dbReference type="ChEBI" id="CHEBI:15378"/>
        <dbReference type="ChEBI" id="CHEBI:57287"/>
        <dbReference type="ChEBI" id="CHEBI:57379"/>
        <dbReference type="ChEBI" id="CHEBI:134059"/>
        <dbReference type="ChEBI" id="CHEBI:350546"/>
    </reaction>
    <physiologicalReaction direction="left-to-right" evidence="11">
        <dbReference type="Rhea" id="RHEA:51385"/>
    </physiologicalReaction>
</comment>
<comment type="catalytic activity">
    <reaction evidence="13">
        <text>serotonin + acetyl-CoA = N-acetylserotonin + CoA + H(+)</text>
        <dbReference type="Rhea" id="RHEA:25217"/>
        <dbReference type="ChEBI" id="CHEBI:15378"/>
        <dbReference type="ChEBI" id="CHEBI:17697"/>
        <dbReference type="ChEBI" id="CHEBI:57287"/>
        <dbReference type="ChEBI" id="CHEBI:57288"/>
        <dbReference type="ChEBI" id="CHEBI:350546"/>
        <dbReference type="EC" id="2.3.1.87"/>
    </reaction>
    <physiologicalReaction direction="left-to-right" evidence="13">
        <dbReference type="Rhea" id="RHEA:25218"/>
    </physiologicalReaction>
</comment>
<evidence type="ECO:0000256" key="7">
    <source>
        <dbReference type="ARBA" id="ARBA00050849"/>
    </source>
</evidence>
<evidence type="ECO:0000256" key="8">
    <source>
        <dbReference type="ARBA" id="ARBA00051284"/>
    </source>
</evidence>
<protein>
    <recommendedName>
        <fullName evidence="5">aralkylamine N-acetyltransferase</fullName>
        <ecNumber evidence="5">2.3.1.87</ecNumber>
    </recommendedName>
</protein>
<comment type="catalytic activity">
    <reaction evidence="10">
        <text>serotonin + (9Z)-octadecenoyl-CoA = N-(9Z-octadecenoyl)-serotonin + CoA + H(+)</text>
        <dbReference type="Rhea" id="RHEA:51392"/>
        <dbReference type="ChEBI" id="CHEBI:15378"/>
        <dbReference type="ChEBI" id="CHEBI:57287"/>
        <dbReference type="ChEBI" id="CHEBI:57387"/>
        <dbReference type="ChEBI" id="CHEBI:134064"/>
        <dbReference type="ChEBI" id="CHEBI:350546"/>
    </reaction>
    <physiologicalReaction direction="left-to-right" evidence="10">
        <dbReference type="Rhea" id="RHEA:51393"/>
    </physiologicalReaction>
</comment>
<evidence type="ECO:0000313" key="16">
    <source>
        <dbReference type="Proteomes" id="UP001075354"/>
    </source>
</evidence>
<comment type="catalytic activity">
    <reaction evidence="8">
        <text>serotonin + (5Z,8Z,11Z,14Z)-eicosatetraenoyl-CoA = N-[(5Z,8Z,11Z,14Z)-eicosatetraenoyl]-serotonin + CoA + H(+)</text>
        <dbReference type="Rhea" id="RHEA:51396"/>
        <dbReference type="ChEBI" id="CHEBI:15378"/>
        <dbReference type="ChEBI" id="CHEBI:57287"/>
        <dbReference type="ChEBI" id="CHEBI:57368"/>
        <dbReference type="ChEBI" id="CHEBI:132255"/>
        <dbReference type="ChEBI" id="CHEBI:350546"/>
    </reaction>
    <physiologicalReaction direction="left-to-right" evidence="8">
        <dbReference type="Rhea" id="RHEA:51397"/>
    </physiologicalReaction>
</comment>
<dbReference type="Gene3D" id="3.40.630.30">
    <property type="match status" value="1"/>
</dbReference>
<sequence>MRVAVATERDADAVVEMLKKSFFPLEPLNASIGLLEADGGCPALEQYCRAAVPSGLSLCLWDAEGALAGVVLNTTLQRRDVPGPEDAEVRDGASKFDKILAVNHAVERAADVFAARPDLDRVLDIKILATDPARGRQGVATTLVERTVELARARGLPLVRCVCSGAYSARAAARCGFTRLGGIPYDQFLGADGAPVFRPPPPHTEISVWTLDLQSC</sequence>
<name>A0AAV7XBY7_9NEOP</name>
<keyword evidence="16" id="KW-1185">Reference proteome</keyword>
<evidence type="ECO:0000256" key="12">
    <source>
        <dbReference type="ARBA" id="ARBA00052335"/>
    </source>
</evidence>
<comment type="caution">
    <text evidence="15">The sequence shown here is derived from an EMBL/GenBank/DDBJ whole genome shotgun (WGS) entry which is preliminary data.</text>
</comment>
<evidence type="ECO:0000256" key="10">
    <source>
        <dbReference type="ARBA" id="ARBA00051823"/>
    </source>
</evidence>
<dbReference type="AlphaFoldDB" id="A0AAV7XBY7"/>
<dbReference type="Pfam" id="PF00583">
    <property type="entry name" value="Acetyltransf_1"/>
    <property type="match status" value="1"/>
</dbReference>
<evidence type="ECO:0000256" key="2">
    <source>
        <dbReference type="ARBA" id="ARBA00023315"/>
    </source>
</evidence>
<keyword evidence="1" id="KW-0808">Transferase</keyword>
<comment type="catalytic activity">
    <reaction evidence="7">
        <text>serotonin + octadecanoyl-CoA = N-octadecanoyl-serotonin + CoA + H(+)</text>
        <dbReference type="Rhea" id="RHEA:51400"/>
        <dbReference type="ChEBI" id="CHEBI:15378"/>
        <dbReference type="ChEBI" id="CHEBI:57287"/>
        <dbReference type="ChEBI" id="CHEBI:57394"/>
        <dbReference type="ChEBI" id="CHEBI:134065"/>
        <dbReference type="ChEBI" id="CHEBI:350546"/>
    </reaction>
    <physiologicalReaction direction="left-to-right" evidence="7">
        <dbReference type="Rhea" id="RHEA:51401"/>
    </physiologicalReaction>
</comment>
<gene>
    <name evidence="15" type="ORF">ONE63_002212</name>
</gene>
<evidence type="ECO:0000313" key="15">
    <source>
        <dbReference type="EMBL" id="KAJ1521872.1"/>
    </source>
</evidence>
<comment type="catalytic activity">
    <reaction evidence="12">
        <text>dopamine + hexadecanoyl-CoA = N-hexadecanoyl-dopamine + CoA + H(+)</text>
        <dbReference type="Rhea" id="RHEA:51376"/>
        <dbReference type="ChEBI" id="CHEBI:15378"/>
        <dbReference type="ChEBI" id="CHEBI:57287"/>
        <dbReference type="ChEBI" id="CHEBI:57379"/>
        <dbReference type="ChEBI" id="CHEBI:59905"/>
        <dbReference type="ChEBI" id="CHEBI:134058"/>
    </reaction>
    <physiologicalReaction direction="left-to-right" evidence="12">
        <dbReference type="Rhea" id="RHEA:51377"/>
    </physiologicalReaction>
</comment>
<dbReference type="GO" id="GO:0004059">
    <property type="term" value="F:aralkylamine N-acetyltransferase activity"/>
    <property type="evidence" value="ECO:0007669"/>
    <property type="project" value="UniProtKB-EC"/>
</dbReference>